<keyword evidence="2" id="KW-1185">Reference proteome</keyword>
<dbReference type="AlphaFoldDB" id="A0A3P8FWU7"/>
<protein>
    <submittedName>
        <fullName evidence="1">Uncharacterized protein</fullName>
    </submittedName>
</protein>
<reference evidence="1 2" key="1">
    <citation type="submission" date="2018-11" db="EMBL/GenBank/DDBJ databases">
        <authorList>
            <consortium name="Pathogen Informatics"/>
        </authorList>
    </citation>
    <scope>NUCLEOTIDE SEQUENCE [LARGE SCALE GENOMIC DNA]</scope>
    <source>
        <strain>Denwood</strain>
        <strain evidence="2">Zambia</strain>
    </source>
</reference>
<dbReference type="EMBL" id="UZAL01038878">
    <property type="protein sequence ID" value="VDP74461.1"/>
    <property type="molecule type" value="Genomic_DNA"/>
</dbReference>
<sequence length="60" mass="6614">MRTGSTERETLLYLFLESTGLGKGLFKCFLVGDNELLEADINFSTFGDKPSDFVMDAASD</sequence>
<evidence type="ECO:0000313" key="1">
    <source>
        <dbReference type="EMBL" id="VDP74461.1"/>
    </source>
</evidence>
<evidence type="ECO:0000313" key="2">
    <source>
        <dbReference type="Proteomes" id="UP000269396"/>
    </source>
</evidence>
<gene>
    <name evidence="1" type="ORF">SMTD_LOCUS17527</name>
</gene>
<proteinExistence type="predicted"/>
<name>A0A3P8FWU7_9TREM</name>
<organism evidence="1 2">
    <name type="scientific">Schistosoma mattheei</name>
    <dbReference type="NCBI Taxonomy" id="31246"/>
    <lineage>
        <taxon>Eukaryota</taxon>
        <taxon>Metazoa</taxon>
        <taxon>Spiralia</taxon>
        <taxon>Lophotrochozoa</taxon>
        <taxon>Platyhelminthes</taxon>
        <taxon>Trematoda</taxon>
        <taxon>Digenea</taxon>
        <taxon>Strigeidida</taxon>
        <taxon>Schistosomatoidea</taxon>
        <taxon>Schistosomatidae</taxon>
        <taxon>Schistosoma</taxon>
    </lineage>
</organism>
<dbReference type="Proteomes" id="UP000269396">
    <property type="component" value="Unassembled WGS sequence"/>
</dbReference>
<accession>A0A3P8FWU7</accession>